<feature type="domain" description="AAA+ ATPase" evidence="1">
    <location>
        <begin position="38"/>
        <end position="231"/>
    </location>
</feature>
<gene>
    <name evidence="2" type="ORF">DDW13_04865</name>
</gene>
<dbReference type="SMART" id="SM00382">
    <property type="entry name" value="AAA"/>
    <property type="match status" value="1"/>
</dbReference>
<evidence type="ECO:0000313" key="3">
    <source>
        <dbReference type="Proteomes" id="UP000245638"/>
    </source>
</evidence>
<accession>A0A2T9X5Y3</accession>
<evidence type="ECO:0000313" key="2">
    <source>
        <dbReference type="EMBL" id="PVU75507.1"/>
    </source>
</evidence>
<dbReference type="InterPro" id="IPR027417">
    <property type="entry name" value="P-loop_NTPase"/>
</dbReference>
<reference evidence="2 3" key="1">
    <citation type="journal article" date="2015" name="Appl. Environ. Microbiol.">
        <title>Nanoarchaeota, Their Sulfolobales Host, and Nanoarchaeota Virus Distribution across Yellowstone National Park Hot Springs.</title>
        <authorList>
            <person name="Munson-McGee J.H."/>
            <person name="Field E.K."/>
            <person name="Bateson M."/>
            <person name="Rooney C."/>
            <person name="Stepanauskas R."/>
            <person name="Young M.J."/>
        </authorList>
    </citation>
    <scope>NUCLEOTIDE SEQUENCE [LARGE SCALE GENOMIC DNA]</scope>
    <source>
        <strain evidence="2">SCGC AC-742_N10</strain>
    </source>
</reference>
<organism evidence="2 3">
    <name type="scientific">Acidianus hospitalis</name>
    <dbReference type="NCBI Taxonomy" id="563177"/>
    <lineage>
        <taxon>Archaea</taxon>
        <taxon>Thermoproteota</taxon>
        <taxon>Thermoprotei</taxon>
        <taxon>Sulfolobales</taxon>
        <taxon>Sulfolobaceae</taxon>
        <taxon>Acidianus</taxon>
    </lineage>
</organism>
<dbReference type="InterPro" id="IPR003593">
    <property type="entry name" value="AAA+_ATPase"/>
</dbReference>
<dbReference type="SUPFAM" id="SSF52540">
    <property type="entry name" value="P-loop containing nucleoside triphosphate hydrolases"/>
    <property type="match status" value="1"/>
</dbReference>
<dbReference type="Proteomes" id="UP000245638">
    <property type="component" value="Unassembled WGS sequence"/>
</dbReference>
<dbReference type="AlphaFoldDB" id="A0A2T9X5Y3"/>
<protein>
    <recommendedName>
        <fullName evidence="1">AAA+ ATPase domain-containing protein</fullName>
    </recommendedName>
</protein>
<evidence type="ECO:0000259" key="1">
    <source>
        <dbReference type="SMART" id="SM00382"/>
    </source>
</evidence>
<name>A0A2T9X5Y3_9CREN</name>
<proteinExistence type="predicted"/>
<comment type="caution">
    <text evidence="2">The sequence shown here is derived from an EMBL/GenBank/DDBJ whole genome shotgun (WGS) entry which is preliminary data.</text>
</comment>
<dbReference type="EMBL" id="QEFD01000140">
    <property type="protein sequence ID" value="PVU75507.1"/>
    <property type="molecule type" value="Genomic_DNA"/>
</dbReference>
<sequence>MCEFQEYTVSKHGEKSKVEGKLWRNTLREIEDSILKRKDIVITIVGSPGMGKTTLLNAVYNDLKDNSYIIYLDLVNSSSLSTSAWEFIHLTEFNEKVKASSFNVLYAHKDEIGYTSFAKIREFPNWLRHLCIKKKWSEAFSYAERLYCMSYTKDVEGFIYFLRDLQNLGNVGLLLDEIKAEEGVLKELHKLINEIKLPITVSMTPDVMSKINDSALSRRLKERQIELKLSEEDKVDILRMYCEEYYEELLKIDEVAKASSVNELLDKARTAYELALEKCKEDYKKDECVRRELIKVFDIGNPMEVSKQLEAKIREGLLDLKSELKINYVHTKGKKIEEKGVIADIYFKTDNAVYIGDVKLSNRDNLDNIGNMKKLEDYDKEGTYEVKKFIITNQPNVNLENFKVIYVTNEEIKKIIEGDKEKINEIVRKIINI</sequence>
<dbReference type="Gene3D" id="3.40.50.300">
    <property type="entry name" value="P-loop containing nucleotide triphosphate hydrolases"/>
    <property type="match status" value="1"/>
</dbReference>